<dbReference type="AlphaFoldDB" id="A0A2J6QCN4"/>
<keyword evidence="4" id="KW-0645">Protease</keyword>
<dbReference type="InterPro" id="IPR002889">
    <property type="entry name" value="WSC_carb-bd"/>
</dbReference>
<protein>
    <submittedName>
        <fullName evidence="4">Acid protease</fullName>
    </submittedName>
</protein>
<evidence type="ECO:0000313" key="4">
    <source>
        <dbReference type="EMBL" id="PMD24041.1"/>
    </source>
</evidence>
<reference evidence="4 5" key="1">
    <citation type="submission" date="2016-05" db="EMBL/GenBank/DDBJ databases">
        <title>A degradative enzymes factory behind the ericoid mycorrhizal symbiosis.</title>
        <authorList>
            <consortium name="DOE Joint Genome Institute"/>
            <person name="Martino E."/>
            <person name="Morin E."/>
            <person name="Grelet G."/>
            <person name="Kuo A."/>
            <person name="Kohler A."/>
            <person name="Daghino S."/>
            <person name="Barry K."/>
            <person name="Choi C."/>
            <person name="Cichocki N."/>
            <person name="Clum A."/>
            <person name="Copeland A."/>
            <person name="Hainaut M."/>
            <person name="Haridas S."/>
            <person name="Labutti K."/>
            <person name="Lindquist E."/>
            <person name="Lipzen A."/>
            <person name="Khouja H.-R."/>
            <person name="Murat C."/>
            <person name="Ohm R."/>
            <person name="Olson A."/>
            <person name="Spatafora J."/>
            <person name="Veneault-Fourrey C."/>
            <person name="Henrissat B."/>
            <person name="Grigoriev I."/>
            <person name="Martin F."/>
            <person name="Perotto S."/>
        </authorList>
    </citation>
    <scope>NUCLEOTIDE SEQUENCE [LARGE SCALE GENOMIC DNA]</scope>
    <source>
        <strain evidence="4 5">UAMH 7357</strain>
    </source>
</reference>
<dbReference type="Proteomes" id="UP000235672">
    <property type="component" value="Unassembled WGS sequence"/>
</dbReference>
<dbReference type="SUPFAM" id="SSF50630">
    <property type="entry name" value="Acid proteases"/>
    <property type="match status" value="1"/>
</dbReference>
<organism evidence="4 5">
    <name type="scientific">Hyaloscypha hepaticicola</name>
    <dbReference type="NCBI Taxonomy" id="2082293"/>
    <lineage>
        <taxon>Eukaryota</taxon>
        <taxon>Fungi</taxon>
        <taxon>Dikarya</taxon>
        <taxon>Ascomycota</taxon>
        <taxon>Pezizomycotina</taxon>
        <taxon>Leotiomycetes</taxon>
        <taxon>Helotiales</taxon>
        <taxon>Hyaloscyphaceae</taxon>
        <taxon>Hyaloscypha</taxon>
    </lineage>
</organism>
<keyword evidence="4" id="KW-0378">Hydrolase</keyword>
<feature type="signal peptide" evidence="2">
    <location>
        <begin position="1"/>
        <end position="19"/>
    </location>
</feature>
<keyword evidence="2" id="KW-0732">Signal</keyword>
<dbReference type="PROSITE" id="PS51212">
    <property type="entry name" value="WSC"/>
    <property type="match status" value="1"/>
</dbReference>
<dbReference type="Pfam" id="PF00026">
    <property type="entry name" value="Asp"/>
    <property type="match status" value="2"/>
</dbReference>
<dbReference type="Pfam" id="PF01822">
    <property type="entry name" value="WSC"/>
    <property type="match status" value="1"/>
</dbReference>
<dbReference type="SMART" id="SM00321">
    <property type="entry name" value="WSC"/>
    <property type="match status" value="1"/>
</dbReference>
<sequence length="390" mass="40226">MRLDFGFAVLVVALSNAVSLPRPKPMTDPGEYLEDNFLVGAVSITDLQFGYATSSMQMMTDILGVCYGVEITGYYCVIDQMYLQGIIASRAFALDLGSVDSVAGSIKFGGIDTMKYTGVTSLGNGVYSVDCNQTTLSGTLDFGFGNTVINVPYHQFIWQNGGGCIFGAVGADPATSDTWILGAVFDQDNGNLLVANYVNCGTNIVPIGSGVDAVPSITGACAPASTVSTSLISSQKSTSSVSSTKASTSSTKSTSSSLSSTSSAKTVSSTLVTTTSSKTSPSISSAATATKTLGYAYVGCYKDSKGTALTKFVSNSSMSIELCLKVALQAKSPYPYAGVENGKECWAALTSPAIATPTSGTKACTVPCTANTHESCGGRSMFNLYYSTAG</sequence>
<dbReference type="EMBL" id="KZ613473">
    <property type="protein sequence ID" value="PMD24041.1"/>
    <property type="molecule type" value="Genomic_DNA"/>
</dbReference>
<dbReference type="Gene3D" id="2.40.70.10">
    <property type="entry name" value="Acid Proteases"/>
    <property type="match status" value="2"/>
</dbReference>
<dbReference type="GO" id="GO:0008233">
    <property type="term" value="F:peptidase activity"/>
    <property type="evidence" value="ECO:0007669"/>
    <property type="project" value="UniProtKB-KW"/>
</dbReference>
<keyword evidence="5" id="KW-1185">Reference proteome</keyword>
<evidence type="ECO:0000259" key="3">
    <source>
        <dbReference type="PROSITE" id="PS51212"/>
    </source>
</evidence>
<name>A0A2J6QCN4_9HELO</name>
<evidence type="ECO:0000256" key="2">
    <source>
        <dbReference type="SAM" id="SignalP"/>
    </source>
</evidence>
<dbReference type="STRING" id="1745343.A0A2J6QCN4"/>
<dbReference type="InterPro" id="IPR021109">
    <property type="entry name" value="Peptidase_aspartic_dom_sf"/>
</dbReference>
<dbReference type="OrthoDB" id="771136at2759"/>
<accession>A0A2J6QCN4</accession>
<evidence type="ECO:0000313" key="5">
    <source>
        <dbReference type="Proteomes" id="UP000235672"/>
    </source>
</evidence>
<evidence type="ECO:0000256" key="1">
    <source>
        <dbReference type="SAM" id="MobiDB-lite"/>
    </source>
</evidence>
<feature type="domain" description="WSC" evidence="3">
    <location>
        <begin position="294"/>
        <end position="388"/>
    </location>
</feature>
<feature type="region of interest" description="Disordered" evidence="1">
    <location>
        <begin position="241"/>
        <end position="261"/>
    </location>
</feature>
<gene>
    <name evidence="4" type="ORF">NA56DRAFT_700501</name>
</gene>
<dbReference type="InterPro" id="IPR033121">
    <property type="entry name" value="PEPTIDASE_A1"/>
</dbReference>
<feature type="chain" id="PRO_5014362453" evidence="2">
    <location>
        <begin position="20"/>
        <end position="390"/>
    </location>
</feature>
<proteinExistence type="predicted"/>
<dbReference type="GO" id="GO:0006508">
    <property type="term" value="P:proteolysis"/>
    <property type="evidence" value="ECO:0007669"/>
    <property type="project" value="UniProtKB-KW"/>
</dbReference>